<dbReference type="InterPro" id="IPR023170">
    <property type="entry name" value="HhH_base_excis_C"/>
</dbReference>
<dbReference type="EMBL" id="SJPG01000001">
    <property type="protein sequence ID" value="TWT60214.1"/>
    <property type="molecule type" value="Genomic_DNA"/>
</dbReference>
<evidence type="ECO:0000256" key="1">
    <source>
        <dbReference type="SAM" id="MobiDB-lite"/>
    </source>
</evidence>
<dbReference type="OrthoDB" id="268440at2"/>
<sequence>MSTTRIKASDRTKVCQQIVTELKKKYGSRVPKSDRTVLDSLLFAICLEGAPHNDAEAALVNFQESFFDYNEARVSSITELQKAFVELSEPEWRAMRVRESLQIIFEGRYSYDIEDFRKKNLDAAEKYLNNIKSLTPFVIDYTMMSTLGSHIVPVNDSILKCSIVLGLLPAETDMASAGDQLKAAVRKADSPLFFHLINELANDPEYTTLTAELDPPEQEDQMAVLKHSVSRLKELLTGKLKPSPKLAKKSASSSKADASAAKAPKKKTTKKSTKTSTKKKTASRSSKKTAKKSTKKK</sequence>
<dbReference type="Gene3D" id="1.10.340.30">
    <property type="entry name" value="Hypothetical protein, domain 2"/>
    <property type="match status" value="1"/>
</dbReference>
<evidence type="ECO:0000313" key="2">
    <source>
        <dbReference type="EMBL" id="TWT60214.1"/>
    </source>
</evidence>
<feature type="compositionally biased region" description="Basic residues" evidence="1">
    <location>
        <begin position="263"/>
        <end position="297"/>
    </location>
</feature>
<gene>
    <name evidence="2" type="ORF">Pan54_09280</name>
</gene>
<dbReference type="GO" id="GO:0006281">
    <property type="term" value="P:DNA repair"/>
    <property type="evidence" value="ECO:0007669"/>
    <property type="project" value="InterPro"/>
</dbReference>
<dbReference type="GO" id="GO:0003824">
    <property type="term" value="F:catalytic activity"/>
    <property type="evidence" value="ECO:0007669"/>
    <property type="project" value="InterPro"/>
</dbReference>
<feature type="compositionally biased region" description="Low complexity" evidence="1">
    <location>
        <begin position="239"/>
        <end position="262"/>
    </location>
</feature>
<dbReference type="Proteomes" id="UP000316095">
    <property type="component" value="Unassembled WGS sequence"/>
</dbReference>
<evidence type="ECO:0000313" key="3">
    <source>
        <dbReference type="Proteomes" id="UP000316095"/>
    </source>
</evidence>
<feature type="region of interest" description="Disordered" evidence="1">
    <location>
        <begin position="239"/>
        <end position="297"/>
    </location>
</feature>
<comment type="caution">
    <text evidence="2">The sequence shown here is derived from an EMBL/GenBank/DDBJ whole genome shotgun (WGS) entry which is preliminary data.</text>
</comment>
<dbReference type="AlphaFoldDB" id="A0A5C5XBT0"/>
<dbReference type="SUPFAM" id="SSF48150">
    <property type="entry name" value="DNA-glycosylase"/>
    <property type="match status" value="1"/>
</dbReference>
<accession>A0A5C5XBT0</accession>
<keyword evidence="3" id="KW-1185">Reference proteome</keyword>
<protein>
    <submittedName>
        <fullName evidence="2">Uncharacterized protein</fullName>
    </submittedName>
</protein>
<proteinExistence type="predicted"/>
<dbReference type="InterPro" id="IPR011257">
    <property type="entry name" value="DNA_glycosylase"/>
</dbReference>
<dbReference type="Gene3D" id="1.10.1670.10">
    <property type="entry name" value="Helix-hairpin-Helix base-excision DNA repair enzymes (C-terminal)"/>
    <property type="match status" value="1"/>
</dbReference>
<dbReference type="RefSeq" id="WP_146502366.1">
    <property type="nucleotide sequence ID" value="NZ_SJPG01000001.1"/>
</dbReference>
<name>A0A5C5XBT0_9PLAN</name>
<reference evidence="2 3" key="1">
    <citation type="submission" date="2019-02" db="EMBL/GenBank/DDBJ databases">
        <title>Deep-cultivation of Planctomycetes and their phenomic and genomic characterization uncovers novel biology.</title>
        <authorList>
            <person name="Wiegand S."/>
            <person name="Jogler M."/>
            <person name="Boedeker C."/>
            <person name="Pinto D."/>
            <person name="Vollmers J."/>
            <person name="Rivas-Marin E."/>
            <person name="Kohn T."/>
            <person name="Peeters S.H."/>
            <person name="Heuer A."/>
            <person name="Rast P."/>
            <person name="Oberbeckmann S."/>
            <person name="Bunk B."/>
            <person name="Jeske O."/>
            <person name="Meyerdierks A."/>
            <person name="Storesund J.E."/>
            <person name="Kallscheuer N."/>
            <person name="Luecker S."/>
            <person name="Lage O.M."/>
            <person name="Pohl T."/>
            <person name="Merkel B.J."/>
            <person name="Hornburger P."/>
            <person name="Mueller R.-W."/>
            <person name="Bruemmer F."/>
            <person name="Labrenz M."/>
            <person name="Spormann A.M."/>
            <person name="Op Den Camp H."/>
            <person name="Overmann J."/>
            <person name="Amann R."/>
            <person name="Jetten M.S.M."/>
            <person name="Mascher T."/>
            <person name="Medema M.H."/>
            <person name="Devos D.P."/>
            <person name="Kaster A.-K."/>
            <person name="Ovreas L."/>
            <person name="Rohde M."/>
            <person name="Galperin M.Y."/>
            <person name="Jogler C."/>
        </authorList>
    </citation>
    <scope>NUCLEOTIDE SEQUENCE [LARGE SCALE GENOMIC DNA]</scope>
    <source>
        <strain evidence="2 3">Pan54</strain>
    </source>
</reference>
<organism evidence="2 3">
    <name type="scientific">Rubinisphaera italica</name>
    <dbReference type="NCBI Taxonomy" id="2527969"/>
    <lineage>
        <taxon>Bacteria</taxon>
        <taxon>Pseudomonadati</taxon>
        <taxon>Planctomycetota</taxon>
        <taxon>Planctomycetia</taxon>
        <taxon>Planctomycetales</taxon>
        <taxon>Planctomycetaceae</taxon>
        <taxon>Rubinisphaera</taxon>
    </lineage>
</organism>